<dbReference type="PANTHER" id="PTHR43065">
    <property type="entry name" value="SENSOR HISTIDINE KINASE"/>
    <property type="match status" value="1"/>
</dbReference>
<evidence type="ECO:0000313" key="10">
    <source>
        <dbReference type="Proteomes" id="UP000050863"/>
    </source>
</evidence>
<gene>
    <name evidence="9" type="ORF">CQ12_10385</name>
</gene>
<keyword evidence="6" id="KW-0472">Membrane</keyword>
<keyword evidence="10" id="KW-1185">Reference proteome</keyword>
<dbReference type="EMBL" id="LLXZ01000059">
    <property type="protein sequence ID" value="KRR10464.1"/>
    <property type="molecule type" value="Genomic_DNA"/>
</dbReference>
<dbReference type="STRING" id="280332.CQ12_10385"/>
<dbReference type="Gene3D" id="1.10.287.130">
    <property type="match status" value="1"/>
</dbReference>
<dbReference type="InterPro" id="IPR045812">
    <property type="entry name" value="DAHL"/>
</dbReference>
<dbReference type="SMART" id="SM00388">
    <property type="entry name" value="HisKA"/>
    <property type="match status" value="1"/>
</dbReference>
<dbReference type="Pfam" id="PF02518">
    <property type="entry name" value="HATPase_c"/>
    <property type="match status" value="1"/>
</dbReference>
<keyword evidence="5" id="KW-0175">Coiled coil</keyword>
<organism evidence="9 10">
    <name type="scientific">Bradyrhizobium jicamae</name>
    <dbReference type="NCBI Taxonomy" id="280332"/>
    <lineage>
        <taxon>Bacteria</taxon>
        <taxon>Pseudomonadati</taxon>
        <taxon>Pseudomonadota</taxon>
        <taxon>Alphaproteobacteria</taxon>
        <taxon>Hyphomicrobiales</taxon>
        <taxon>Nitrobacteraceae</taxon>
        <taxon>Bradyrhizobium</taxon>
    </lineage>
</organism>
<sequence>MKLTPVAAIATLLLLILTWLLTGGLNLNSARYDRELRALDDFSRFERGLNREVLTARVGLSGNYDALVRLTRLLNDALARLREAAGEGSEEGPAIEALSARAARQEQLIEEFKSKNALLQNSFAHFGVLSIRLAASDEAALVAVTTRLSAAMLRLAFDTSEAAADEVQDRLRELAVLQPPPGDGNLIEGVLSHGGLLHDLLPKTDAVLRALVAGPGNSELDAVRSLVVKRQLAARDSAREYRLFLYVVSLVLLGALVYFGLQLRARAVALQSRAAFEHVIARISTRFIDAQHHEIAAHVECALKELAECIGADRAYFVVSAEPLQVHQWCRRGMAFPNSWPGNALSIASQLDRRDGGIIHIPTVRPWGANDAVNRLVDAGLQGWLCITNKHEARTRAGMFLGFDALRAGALAQQCEVTLFRMAFDAIANAVGRINLEQEKERLQANLLQARRMETIGAFASGIAHNFNNIVGAILGHTEMADARVRSGRQPAANLAEIRRAGERARELVDQILRFGNRSDRWRERIDAKALIDETKSLLAASLPSHVGLAVSETSDATVVSAEPAQLQQVVLNLCNNAAQAMDEPGTIEIRIEVRETSSSLRVGRVDVGPGSFVVISIADPGRGMDDATLERIFEPFFTTRAAGNGLGLATVREIVQQHEGAVGVRSIVGSGTRFDIWLPAVSSKEPIPVQNAPGTAGRGLGETILVLETNRERLLRHEEVLAALGYEPVGFTTPAEAAAACNAMRARFDAALICHQPGSSLALEFAMVLHRAAPALPIILATPAVQDLGAPMLAASGIFGVVRYPLSSAELSSTLSRCVSASGGRDAAVSIGDTFRKKCSAKDDASNGDPVGV</sequence>
<feature type="domain" description="Response regulatory" evidence="8">
    <location>
        <begin position="704"/>
        <end position="820"/>
    </location>
</feature>
<accession>A0A0R3M017</accession>
<dbReference type="PANTHER" id="PTHR43065:SF42">
    <property type="entry name" value="TWO-COMPONENT SENSOR PPRA"/>
    <property type="match status" value="1"/>
</dbReference>
<dbReference type="SUPFAM" id="SSF55874">
    <property type="entry name" value="ATPase domain of HSP90 chaperone/DNA topoisomerase II/histidine kinase"/>
    <property type="match status" value="1"/>
</dbReference>
<dbReference type="GO" id="GO:0000155">
    <property type="term" value="F:phosphorelay sensor kinase activity"/>
    <property type="evidence" value="ECO:0007669"/>
    <property type="project" value="InterPro"/>
</dbReference>
<dbReference type="PROSITE" id="PS50109">
    <property type="entry name" value="HIS_KIN"/>
    <property type="match status" value="1"/>
</dbReference>
<keyword evidence="6" id="KW-1133">Transmembrane helix</keyword>
<dbReference type="InterPro" id="IPR003594">
    <property type="entry name" value="HATPase_dom"/>
</dbReference>
<dbReference type="InterPro" id="IPR011006">
    <property type="entry name" value="CheY-like_superfamily"/>
</dbReference>
<reference evidence="9 10" key="1">
    <citation type="submission" date="2014-03" db="EMBL/GenBank/DDBJ databases">
        <title>Bradyrhizobium valentinum sp. nov., isolated from effective nodules of Lupinus mariae-josephae, a lupine endemic of basic-lime soils in Eastern Spain.</title>
        <authorList>
            <person name="Duran D."/>
            <person name="Rey L."/>
            <person name="Navarro A."/>
            <person name="Busquets A."/>
            <person name="Imperial J."/>
            <person name="Ruiz-Argueso T."/>
        </authorList>
    </citation>
    <scope>NUCLEOTIDE SEQUENCE [LARGE SCALE GENOMIC DNA]</scope>
    <source>
        <strain evidence="9 10">PAC68</strain>
    </source>
</reference>
<evidence type="ECO:0000259" key="7">
    <source>
        <dbReference type="PROSITE" id="PS50109"/>
    </source>
</evidence>
<dbReference type="InterPro" id="IPR036097">
    <property type="entry name" value="HisK_dim/P_sf"/>
</dbReference>
<dbReference type="NCBIfam" id="NF010411">
    <property type="entry name" value="PRK13837.1"/>
    <property type="match status" value="1"/>
</dbReference>
<dbReference type="Gene3D" id="3.30.565.10">
    <property type="entry name" value="Histidine kinase-like ATPase, C-terminal domain"/>
    <property type="match status" value="1"/>
</dbReference>
<dbReference type="EC" id="2.7.13.3" evidence="2"/>
<evidence type="ECO:0000256" key="5">
    <source>
        <dbReference type="SAM" id="Coils"/>
    </source>
</evidence>
<evidence type="ECO:0000256" key="4">
    <source>
        <dbReference type="PROSITE-ProRule" id="PRU00169"/>
    </source>
</evidence>
<dbReference type="InterPro" id="IPR003661">
    <property type="entry name" value="HisK_dim/P_dom"/>
</dbReference>
<keyword evidence="6" id="KW-0812">Transmembrane</keyword>
<keyword evidence="3" id="KW-0597">Phosphoprotein</keyword>
<dbReference type="CDD" id="cd00082">
    <property type="entry name" value="HisKA"/>
    <property type="match status" value="1"/>
</dbReference>
<evidence type="ECO:0000256" key="1">
    <source>
        <dbReference type="ARBA" id="ARBA00000085"/>
    </source>
</evidence>
<evidence type="ECO:0000313" key="9">
    <source>
        <dbReference type="EMBL" id="KRR10464.1"/>
    </source>
</evidence>
<feature type="domain" description="Histidine kinase" evidence="7">
    <location>
        <begin position="462"/>
        <end position="683"/>
    </location>
</feature>
<dbReference type="SUPFAM" id="SSF47384">
    <property type="entry name" value="Homodimeric domain of signal transducing histidine kinase"/>
    <property type="match status" value="1"/>
</dbReference>
<dbReference type="InterPro" id="IPR001789">
    <property type="entry name" value="Sig_transdc_resp-reg_receiver"/>
</dbReference>
<dbReference type="AlphaFoldDB" id="A0A0R3M017"/>
<dbReference type="SUPFAM" id="SSF52172">
    <property type="entry name" value="CheY-like"/>
    <property type="match status" value="1"/>
</dbReference>
<dbReference type="SMART" id="SM00387">
    <property type="entry name" value="HATPase_c"/>
    <property type="match status" value="1"/>
</dbReference>
<feature type="transmembrane region" description="Helical" evidence="6">
    <location>
        <begin position="243"/>
        <end position="261"/>
    </location>
</feature>
<keyword evidence="9" id="KW-0808">Transferase</keyword>
<protein>
    <recommendedName>
        <fullName evidence="2">histidine kinase</fullName>
        <ecNumber evidence="2">2.7.13.3</ecNumber>
    </recommendedName>
</protein>
<dbReference type="OrthoDB" id="7533341at2"/>
<evidence type="ECO:0000256" key="3">
    <source>
        <dbReference type="ARBA" id="ARBA00022553"/>
    </source>
</evidence>
<dbReference type="Pfam" id="PF19443">
    <property type="entry name" value="DAHL"/>
    <property type="match status" value="1"/>
</dbReference>
<evidence type="ECO:0000256" key="6">
    <source>
        <dbReference type="SAM" id="Phobius"/>
    </source>
</evidence>
<dbReference type="RefSeq" id="WP_057835071.1">
    <property type="nucleotide sequence ID" value="NZ_LLXZ01000059.1"/>
</dbReference>
<feature type="coiled-coil region" evidence="5">
    <location>
        <begin position="67"/>
        <end position="122"/>
    </location>
</feature>
<dbReference type="PROSITE" id="PS50110">
    <property type="entry name" value="RESPONSE_REGULATORY"/>
    <property type="match status" value="1"/>
</dbReference>
<proteinExistence type="predicted"/>
<dbReference type="InterPro" id="IPR005467">
    <property type="entry name" value="His_kinase_dom"/>
</dbReference>
<dbReference type="InterPro" id="IPR004358">
    <property type="entry name" value="Sig_transdc_His_kin-like_C"/>
</dbReference>
<comment type="caution">
    <text evidence="4">Lacks conserved residue(s) required for the propagation of feature annotation.</text>
</comment>
<dbReference type="Proteomes" id="UP000050863">
    <property type="component" value="Unassembled WGS sequence"/>
</dbReference>
<dbReference type="PRINTS" id="PR00344">
    <property type="entry name" value="BCTRLSENSOR"/>
</dbReference>
<keyword evidence="9" id="KW-0418">Kinase</keyword>
<comment type="catalytic activity">
    <reaction evidence="1">
        <text>ATP + protein L-histidine = ADP + protein N-phospho-L-histidine.</text>
        <dbReference type="EC" id="2.7.13.3"/>
    </reaction>
</comment>
<dbReference type="InterPro" id="IPR036890">
    <property type="entry name" value="HATPase_C_sf"/>
</dbReference>
<comment type="caution">
    <text evidence="9">The sequence shown here is derived from an EMBL/GenBank/DDBJ whole genome shotgun (WGS) entry which is preliminary data.</text>
</comment>
<evidence type="ECO:0000259" key="8">
    <source>
        <dbReference type="PROSITE" id="PS50110"/>
    </source>
</evidence>
<feature type="transmembrane region" description="Helical" evidence="6">
    <location>
        <begin position="6"/>
        <end position="27"/>
    </location>
</feature>
<name>A0A0R3M017_9BRAD</name>
<evidence type="ECO:0000256" key="2">
    <source>
        <dbReference type="ARBA" id="ARBA00012438"/>
    </source>
</evidence>